<name>A0A3L6R566_PANMI</name>
<dbReference type="EMBL" id="PQIB02000010">
    <property type="protein sequence ID" value="RLM94013.1"/>
    <property type="molecule type" value="Genomic_DNA"/>
</dbReference>
<protein>
    <submittedName>
        <fullName evidence="1">Uncharacterized protein</fullName>
    </submittedName>
</protein>
<dbReference type="PANTHER" id="PTHR33384:SF20">
    <property type="match status" value="1"/>
</dbReference>
<sequence length="218" mass="24040">MEHCYLRQPLSRAEAMPERRSRFWPMDVPPTPRAEVICPQPRRATRLPFAVETVNKTSPRTNRSDSTSDILDLILSKNDPDGDSSSQVGFLCGSPPVRTNNPVIHDPQFGKRVPSFSPLVSPYALLSLHLFCSNCCTNLLPTPHGDERWYPNPETVCANEICPEVEWTDPEVEAIQVCSDEVNQAPVELAQADGELENMAVGLAGCNGITASSKLVVR</sequence>
<dbReference type="PANTHER" id="PTHR33384">
    <property type="entry name" value="EXPRESSED PROTEIN"/>
    <property type="match status" value="1"/>
</dbReference>
<gene>
    <name evidence="1" type="ORF">C2845_PM08G07760</name>
</gene>
<reference evidence="2" key="1">
    <citation type="journal article" date="2019" name="Nat. Commun.">
        <title>The genome of broomcorn millet.</title>
        <authorList>
            <person name="Zou C."/>
            <person name="Miki D."/>
            <person name="Li D."/>
            <person name="Tang Q."/>
            <person name="Xiao L."/>
            <person name="Rajput S."/>
            <person name="Deng P."/>
            <person name="Jia W."/>
            <person name="Huang R."/>
            <person name="Zhang M."/>
            <person name="Sun Y."/>
            <person name="Hu J."/>
            <person name="Fu X."/>
            <person name="Schnable P.S."/>
            <person name="Li F."/>
            <person name="Zhang H."/>
            <person name="Feng B."/>
            <person name="Zhu X."/>
            <person name="Liu R."/>
            <person name="Schnable J.C."/>
            <person name="Zhu J.-K."/>
            <person name="Zhang H."/>
        </authorList>
    </citation>
    <scope>NUCLEOTIDE SEQUENCE [LARGE SCALE GENOMIC DNA]</scope>
</reference>
<comment type="caution">
    <text evidence="1">The sequence shown here is derived from an EMBL/GenBank/DDBJ whole genome shotgun (WGS) entry which is preliminary data.</text>
</comment>
<organism evidence="1 2">
    <name type="scientific">Panicum miliaceum</name>
    <name type="common">Proso millet</name>
    <name type="synonym">Broomcorn millet</name>
    <dbReference type="NCBI Taxonomy" id="4540"/>
    <lineage>
        <taxon>Eukaryota</taxon>
        <taxon>Viridiplantae</taxon>
        <taxon>Streptophyta</taxon>
        <taxon>Embryophyta</taxon>
        <taxon>Tracheophyta</taxon>
        <taxon>Spermatophyta</taxon>
        <taxon>Magnoliopsida</taxon>
        <taxon>Liliopsida</taxon>
        <taxon>Poales</taxon>
        <taxon>Poaceae</taxon>
        <taxon>PACMAD clade</taxon>
        <taxon>Panicoideae</taxon>
        <taxon>Panicodae</taxon>
        <taxon>Paniceae</taxon>
        <taxon>Panicinae</taxon>
        <taxon>Panicum</taxon>
        <taxon>Panicum sect. Panicum</taxon>
    </lineage>
</organism>
<evidence type="ECO:0000313" key="1">
    <source>
        <dbReference type="EMBL" id="RLM94013.1"/>
    </source>
</evidence>
<dbReference type="OrthoDB" id="1917254at2759"/>
<accession>A0A3L6R566</accession>
<dbReference type="STRING" id="4540.A0A3L6R566"/>
<proteinExistence type="predicted"/>
<dbReference type="AlphaFoldDB" id="A0A3L6R566"/>
<evidence type="ECO:0000313" key="2">
    <source>
        <dbReference type="Proteomes" id="UP000275267"/>
    </source>
</evidence>
<dbReference type="Proteomes" id="UP000275267">
    <property type="component" value="Unassembled WGS sequence"/>
</dbReference>
<keyword evidence="2" id="KW-1185">Reference proteome</keyword>